<dbReference type="RefSeq" id="WP_068648621.1">
    <property type="nucleotide sequence ID" value="NZ_CP043611.1"/>
</dbReference>
<accession>A0A168PHJ6</accession>
<gene>
    <name evidence="1" type="ORF">PBAT_08795</name>
</gene>
<name>A0A168PHJ6_9BACL</name>
<organism evidence="1 2">
    <name type="scientific">Paenibacillus antarcticus</name>
    <dbReference type="NCBI Taxonomy" id="253703"/>
    <lineage>
        <taxon>Bacteria</taxon>
        <taxon>Bacillati</taxon>
        <taxon>Bacillota</taxon>
        <taxon>Bacilli</taxon>
        <taxon>Bacillales</taxon>
        <taxon>Paenibacillaceae</taxon>
        <taxon>Paenibacillus</taxon>
    </lineage>
</organism>
<keyword evidence="2" id="KW-1185">Reference proteome</keyword>
<protein>
    <recommendedName>
        <fullName evidence="3">Collagen-like protein</fullName>
    </recommendedName>
</protein>
<reference evidence="1 2" key="1">
    <citation type="submission" date="2016-03" db="EMBL/GenBank/DDBJ databases">
        <title>Draft genome sequence of Paenibacillus antarcticus CECT 5836.</title>
        <authorList>
            <person name="Shin S.-K."/>
            <person name="Yi H."/>
        </authorList>
    </citation>
    <scope>NUCLEOTIDE SEQUENCE [LARGE SCALE GENOMIC DNA]</scope>
    <source>
        <strain evidence="1 2">CECT 5836</strain>
    </source>
</reference>
<sequence length="234" mass="24692">MYILRSHHYHNKSKSLCRSKKEKKCQDIIICKKKVVQVTCPPQNIIVKVLKGPTGANGVAGVAGATGATGSTPTTFTKAILFGGANTGFQRVSGSPGALSQTIPFVDAANGNIVGFSGSINTNNLPVGSYLYQICFDVINNAVTPLVNNIISTITLMTTAVITGTIIFSIRPSDIGSQPVRVSNNAPYVLAPATVTWTSNIVGDPVIRNDAISLFLNMNVTQSAVYSVFISSDI</sequence>
<evidence type="ECO:0008006" key="3">
    <source>
        <dbReference type="Google" id="ProtNLM"/>
    </source>
</evidence>
<proteinExistence type="predicted"/>
<dbReference type="EMBL" id="LVJI01000014">
    <property type="protein sequence ID" value="OAB46763.1"/>
    <property type="molecule type" value="Genomic_DNA"/>
</dbReference>
<comment type="caution">
    <text evidence="1">The sequence shown here is derived from an EMBL/GenBank/DDBJ whole genome shotgun (WGS) entry which is preliminary data.</text>
</comment>
<evidence type="ECO:0000313" key="2">
    <source>
        <dbReference type="Proteomes" id="UP000077355"/>
    </source>
</evidence>
<evidence type="ECO:0000313" key="1">
    <source>
        <dbReference type="EMBL" id="OAB46763.1"/>
    </source>
</evidence>
<dbReference type="AlphaFoldDB" id="A0A168PHJ6"/>
<dbReference type="Proteomes" id="UP000077355">
    <property type="component" value="Unassembled WGS sequence"/>
</dbReference>